<feature type="region of interest" description="Disordered" evidence="1">
    <location>
        <begin position="29"/>
        <end position="56"/>
    </location>
</feature>
<sequence length="237" mass="23993">MARGRLWGYVATGAKALGALGGTVGAVGTGRRGGSGRVGAAAPAGAEEGPGPYSPGAMAAPRALDRTELERLRWTGRQAGCEPMARHVQVADVVRRVVRGGGRAAAVTVRVAPGLPVVAGDARRLEAVLAGLVDHAIRRSPLGGRVLVRADVAGGASALRAPGRTAATRARVEVRVSDRGAYEPPEARERLIAGVRADGPVGPALHRLVVAAGGRLAVEPTPGGGLTMVLLLTVAYD</sequence>
<evidence type="ECO:0000259" key="2">
    <source>
        <dbReference type="Pfam" id="PF02518"/>
    </source>
</evidence>
<dbReference type="AlphaFoldDB" id="A0A372ZL88"/>
<dbReference type="InterPro" id="IPR036890">
    <property type="entry name" value="HATPase_C_sf"/>
</dbReference>
<organism evidence="3 4">
    <name type="scientific">Kitasatospora xanthocidica</name>
    <dbReference type="NCBI Taxonomy" id="83382"/>
    <lineage>
        <taxon>Bacteria</taxon>
        <taxon>Bacillati</taxon>
        <taxon>Actinomycetota</taxon>
        <taxon>Actinomycetes</taxon>
        <taxon>Kitasatosporales</taxon>
        <taxon>Streptomycetaceae</taxon>
        <taxon>Kitasatospora</taxon>
    </lineage>
</organism>
<dbReference type="Proteomes" id="UP000263377">
    <property type="component" value="Unassembled WGS sequence"/>
</dbReference>
<keyword evidence="3" id="KW-0067">ATP-binding</keyword>
<accession>A0A372ZL88</accession>
<gene>
    <name evidence="3" type="ORF">DR950_37545</name>
</gene>
<keyword evidence="3" id="KW-0547">Nucleotide-binding</keyword>
<name>A0A372ZL88_9ACTN</name>
<keyword evidence="4" id="KW-1185">Reference proteome</keyword>
<dbReference type="EMBL" id="QVIG01000002">
    <property type="protein sequence ID" value="RGD56027.1"/>
    <property type="molecule type" value="Genomic_DNA"/>
</dbReference>
<evidence type="ECO:0000256" key="1">
    <source>
        <dbReference type="SAM" id="MobiDB-lite"/>
    </source>
</evidence>
<protein>
    <submittedName>
        <fullName evidence="3">ATP-binding protein</fullName>
    </submittedName>
</protein>
<reference evidence="3 4" key="1">
    <citation type="submission" date="2018-08" db="EMBL/GenBank/DDBJ databases">
        <title>Diversity &amp; Physiological Properties of Lignin-Decomposing Actinobacteria from Soil.</title>
        <authorList>
            <person name="Roh S.G."/>
            <person name="Kim S.B."/>
        </authorList>
    </citation>
    <scope>NUCLEOTIDE SEQUENCE [LARGE SCALE GENOMIC DNA]</scope>
    <source>
        <strain evidence="3 4">MMS17-GH009</strain>
    </source>
</reference>
<feature type="domain" description="Histidine kinase/HSP90-like ATPase" evidence="2">
    <location>
        <begin position="120"/>
        <end position="232"/>
    </location>
</feature>
<dbReference type="Gene3D" id="3.30.565.10">
    <property type="entry name" value="Histidine kinase-like ATPase, C-terminal domain"/>
    <property type="match status" value="1"/>
</dbReference>
<evidence type="ECO:0000313" key="3">
    <source>
        <dbReference type="EMBL" id="RGD56027.1"/>
    </source>
</evidence>
<dbReference type="SUPFAM" id="SSF55874">
    <property type="entry name" value="ATPase domain of HSP90 chaperone/DNA topoisomerase II/histidine kinase"/>
    <property type="match status" value="1"/>
</dbReference>
<proteinExistence type="predicted"/>
<dbReference type="GO" id="GO:0005524">
    <property type="term" value="F:ATP binding"/>
    <property type="evidence" value="ECO:0007669"/>
    <property type="project" value="UniProtKB-KW"/>
</dbReference>
<evidence type="ECO:0000313" key="4">
    <source>
        <dbReference type="Proteomes" id="UP000263377"/>
    </source>
</evidence>
<comment type="caution">
    <text evidence="3">The sequence shown here is derived from an EMBL/GenBank/DDBJ whole genome shotgun (WGS) entry which is preliminary data.</text>
</comment>
<dbReference type="Pfam" id="PF02518">
    <property type="entry name" value="HATPase_c"/>
    <property type="match status" value="1"/>
</dbReference>
<dbReference type="InterPro" id="IPR003594">
    <property type="entry name" value="HATPase_dom"/>
</dbReference>
<dbReference type="RefSeq" id="WP_117492352.1">
    <property type="nucleotide sequence ID" value="NZ_QVIG01000002.1"/>
</dbReference>
<feature type="compositionally biased region" description="Low complexity" evidence="1">
    <location>
        <begin position="38"/>
        <end position="56"/>
    </location>
</feature>